<keyword evidence="1" id="KW-1133">Transmembrane helix</keyword>
<dbReference type="EMBL" id="WUEK01000001">
    <property type="protein sequence ID" value="MXG88099.1"/>
    <property type="molecule type" value="Genomic_DNA"/>
</dbReference>
<gene>
    <name evidence="2" type="ORF">GRQ65_00870</name>
</gene>
<feature type="transmembrane region" description="Helical" evidence="1">
    <location>
        <begin position="437"/>
        <end position="456"/>
    </location>
</feature>
<feature type="transmembrane region" description="Helical" evidence="1">
    <location>
        <begin position="985"/>
        <end position="1007"/>
    </location>
</feature>
<feature type="transmembrane region" description="Helical" evidence="1">
    <location>
        <begin position="305"/>
        <end position="328"/>
    </location>
</feature>
<feature type="transmembrane region" description="Helical" evidence="1">
    <location>
        <begin position="1027"/>
        <end position="1048"/>
    </location>
</feature>
<dbReference type="RefSeq" id="WP_160874220.1">
    <property type="nucleotide sequence ID" value="NZ_WUEK01000001.1"/>
</dbReference>
<feature type="transmembrane region" description="Helical" evidence="1">
    <location>
        <begin position="349"/>
        <end position="374"/>
    </location>
</feature>
<dbReference type="AlphaFoldDB" id="A0A6L7EVT1"/>
<proteinExistence type="predicted"/>
<comment type="caution">
    <text evidence="2">The sequence shown here is derived from an EMBL/GenBank/DDBJ whole genome shotgun (WGS) entry which is preliminary data.</text>
</comment>
<reference evidence="2 3" key="1">
    <citation type="submission" date="2019-12" db="EMBL/GenBank/DDBJ databases">
        <authorList>
            <person name="Kun Z."/>
        </authorList>
    </citation>
    <scope>NUCLEOTIDE SEQUENCE [LARGE SCALE GENOMIC DNA]</scope>
    <source>
        <strain evidence="2 3">YIM 123512</strain>
    </source>
</reference>
<feature type="transmembrane region" description="Helical" evidence="1">
    <location>
        <begin position="476"/>
        <end position="498"/>
    </location>
</feature>
<feature type="transmembrane region" description="Helical" evidence="1">
    <location>
        <begin position="394"/>
        <end position="416"/>
    </location>
</feature>
<keyword evidence="3" id="KW-1185">Reference proteome</keyword>
<keyword evidence="1" id="KW-0812">Transmembrane</keyword>
<name>A0A6L7EVT1_9ACTN</name>
<feature type="transmembrane region" description="Helical" evidence="1">
    <location>
        <begin position="527"/>
        <end position="548"/>
    </location>
</feature>
<protein>
    <submittedName>
        <fullName evidence="2">Permease</fullName>
    </submittedName>
</protein>
<keyword evidence="1" id="KW-0472">Membrane</keyword>
<organism evidence="2 3">
    <name type="scientific">Nocardioides flavescens</name>
    <dbReference type="NCBI Taxonomy" id="2691959"/>
    <lineage>
        <taxon>Bacteria</taxon>
        <taxon>Bacillati</taxon>
        <taxon>Actinomycetota</taxon>
        <taxon>Actinomycetes</taxon>
        <taxon>Propionibacteriales</taxon>
        <taxon>Nocardioidaceae</taxon>
        <taxon>Nocardioides</taxon>
    </lineage>
</organism>
<dbReference type="Proteomes" id="UP000473325">
    <property type="component" value="Unassembled WGS sequence"/>
</dbReference>
<accession>A0A6L7EVT1</accession>
<dbReference type="GO" id="GO:0005886">
    <property type="term" value="C:plasma membrane"/>
    <property type="evidence" value="ECO:0007669"/>
    <property type="project" value="UniProtKB-SubCell"/>
</dbReference>
<sequence length="1065" mass="106301">MLTLLLRRARAQWGLALSVTALVALAATLLGVCALLLGPTQDLAFTRGVQRSDPQELAVDAFLVDLAADDADGVGDVAAGQLRDVLRGLDPSVSAVVTSRMRELESPAGAGLAYLAAGDGIAPHAQIVSGRWPEPPGSLPESGLAETAVPVAAAERLGLAVGTRVTLGRATGIGGSVEPVSLVVVGTYRASSPSGWDADPLRGAGYQADYSDGSQQAAAYGPLVVEEGALVTSGSPVSSLRVEAEPDVALATPATVRAAAARLDGATTLLDTEVGDRVRITRIASQLPATVERIEGQQTAGRATVLVAVLLGAALSLAALVLAGRLVASARDEERVLLVALGTSPQQQVAAAAGEGALLAVAAAVVAVPAASFLHAAVTRTGALSAAGLRQAPAASPGLVAVAVLTAAAVVPVLVATGVDTRTSSVATRRRWALARAGADLVLLAVAAGVAVLGWWQLRSQPEAATGRTDLVATLAPALCLGAVTVVAVRVAPLALHLGARLAPRSRSLVGPLAIQQAARRAHPGTAVLLVAASVAAATFGMGLRATWERSQADQADLRTGSDLTLTLPGPADTSELATLESAAARVRAAAASAVVDRPLALGRYVGGAGPAPRLVALDTTVAGALLRGRGAPGTTWAGIGEALSPGSAVTGAAFGDAVLLGRADTPLALTVTPTAVVQDAHGLRHPVGATAVALDGRPHVLDWDAPVAAGSSLVALSLRLDGPSPDTGQAGVVPVRIRIGLRGSGPLAAGRGAGDGWHVETARDSPVQDARVAVSAPATGRALVAVGADVDVTYLSYGGGTVLATAFDPPDAVPVAVSSSLASSVGTRVGGELAAVVGTAAVPLRVVAVVPSVPSAPGAPALLADTDTLSRALVAGGALDPVVDGWWFADPAAGAPAALRDLDLGTVRTRAAVTADLTRGPLQVTVPTALTLLSAASIALLWAGTAIVTGSDRRRRAAELTRLRALGLSRRGARWLLLGEQAAFLAPLVVVGAAVGALVTLVLGPLVVRSDLGAAPVPRALATWPWAQELLVLGVAVAGVALVTWVLTARQVHGSDTAGLRVGD</sequence>
<evidence type="ECO:0000256" key="1">
    <source>
        <dbReference type="SAM" id="Phobius"/>
    </source>
</evidence>
<feature type="transmembrane region" description="Helical" evidence="1">
    <location>
        <begin position="930"/>
        <end position="949"/>
    </location>
</feature>
<evidence type="ECO:0000313" key="3">
    <source>
        <dbReference type="Proteomes" id="UP000473325"/>
    </source>
</evidence>
<evidence type="ECO:0000313" key="2">
    <source>
        <dbReference type="EMBL" id="MXG88099.1"/>
    </source>
</evidence>